<dbReference type="STRING" id="9531.ENSCATP00000006914"/>
<feature type="domain" description="Ig-like" evidence="12">
    <location>
        <begin position="19"/>
        <end position="115"/>
    </location>
</feature>
<dbReference type="SMART" id="SM00409">
    <property type="entry name" value="IG"/>
    <property type="match status" value="1"/>
</dbReference>
<dbReference type="Proteomes" id="UP000233060">
    <property type="component" value="Unassembled WGS sequence"/>
</dbReference>
<feature type="signal peptide" evidence="11">
    <location>
        <begin position="1"/>
        <end position="19"/>
    </location>
</feature>
<evidence type="ECO:0000256" key="2">
    <source>
        <dbReference type="ARBA" id="ARBA00004613"/>
    </source>
</evidence>
<dbReference type="SMART" id="SM00406">
    <property type="entry name" value="IGv"/>
    <property type="match status" value="1"/>
</dbReference>
<dbReference type="Ensembl" id="ENSCATT00000024405.1">
    <property type="protein sequence ID" value="ENSCATP00000006914.1"/>
    <property type="gene ID" value="ENSCATG00000021142.1"/>
</dbReference>
<comment type="subunit">
    <text evidence="9">Immunoglobulins are composed of two identical heavy chains and two identical light chains; disulfide-linked.</text>
</comment>
<protein>
    <submittedName>
        <fullName evidence="13">Immunoglobulin heavy variable 7-4-1</fullName>
    </submittedName>
</protein>
<name>A0A2K5L1V6_CERAT</name>
<keyword evidence="7" id="KW-0472">Membrane</keyword>
<keyword evidence="6" id="KW-1064">Adaptive immunity</keyword>
<dbReference type="InterPro" id="IPR036179">
    <property type="entry name" value="Ig-like_dom_sf"/>
</dbReference>
<evidence type="ECO:0000256" key="10">
    <source>
        <dbReference type="ARBA" id="ARBA00043265"/>
    </source>
</evidence>
<dbReference type="FunFam" id="2.60.40.10:FF:000556">
    <property type="entry name" value="Immunoglobulin heavy variable 7-81 (non-functional)"/>
    <property type="match status" value="1"/>
</dbReference>
<evidence type="ECO:0000256" key="1">
    <source>
        <dbReference type="ARBA" id="ARBA00004236"/>
    </source>
</evidence>
<reference evidence="13" key="1">
    <citation type="submission" date="2025-08" db="UniProtKB">
        <authorList>
            <consortium name="Ensembl"/>
        </authorList>
    </citation>
    <scope>IDENTIFICATION</scope>
</reference>
<feature type="chain" id="PRO_5014409084" evidence="11">
    <location>
        <begin position="20"/>
        <end position="154"/>
    </location>
</feature>
<dbReference type="GO" id="GO:0005576">
    <property type="term" value="C:extracellular region"/>
    <property type="evidence" value="ECO:0007669"/>
    <property type="project" value="UniProtKB-SubCell"/>
</dbReference>
<dbReference type="GO" id="GO:0002250">
    <property type="term" value="P:adaptive immune response"/>
    <property type="evidence" value="ECO:0007669"/>
    <property type="project" value="UniProtKB-KW"/>
</dbReference>
<proteinExistence type="predicted"/>
<dbReference type="Pfam" id="PF07686">
    <property type="entry name" value="V-set"/>
    <property type="match status" value="1"/>
</dbReference>
<dbReference type="Gene3D" id="2.60.40.10">
    <property type="entry name" value="Immunoglobulins"/>
    <property type="match status" value="1"/>
</dbReference>
<dbReference type="GO" id="GO:0005886">
    <property type="term" value="C:plasma membrane"/>
    <property type="evidence" value="ECO:0007669"/>
    <property type="project" value="UniProtKB-SubCell"/>
</dbReference>
<keyword evidence="8" id="KW-0393">Immunoglobulin domain</keyword>
<reference evidence="13" key="2">
    <citation type="submission" date="2025-09" db="UniProtKB">
        <authorList>
            <consortium name="Ensembl"/>
        </authorList>
    </citation>
    <scope>IDENTIFICATION</scope>
</reference>
<dbReference type="InterPro" id="IPR007110">
    <property type="entry name" value="Ig-like_dom"/>
</dbReference>
<dbReference type="InterPro" id="IPR050199">
    <property type="entry name" value="IgHV"/>
</dbReference>
<evidence type="ECO:0000256" key="5">
    <source>
        <dbReference type="ARBA" id="ARBA00022859"/>
    </source>
</evidence>
<evidence type="ECO:0000256" key="4">
    <source>
        <dbReference type="ARBA" id="ARBA00022525"/>
    </source>
</evidence>
<evidence type="ECO:0000259" key="12">
    <source>
        <dbReference type="PROSITE" id="PS50835"/>
    </source>
</evidence>
<evidence type="ECO:0000313" key="13">
    <source>
        <dbReference type="Ensembl" id="ENSCATP00000006914.1"/>
    </source>
</evidence>
<accession>A0A2K5L1V6</accession>
<organism evidence="13 14">
    <name type="scientific">Cercocebus atys</name>
    <name type="common">Sooty mangabey</name>
    <name type="synonym">Cercocebus torquatus atys</name>
    <dbReference type="NCBI Taxonomy" id="9531"/>
    <lineage>
        <taxon>Eukaryota</taxon>
        <taxon>Metazoa</taxon>
        <taxon>Chordata</taxon>
        <taxon>Craniata</taxon>
        <taxon>Vertebrata</taxon>
        <taxon>Euteleostomi</taxon>
        <taxon>Mammalia</taxon>
        <taxon>Eutheria</taxon>
        <taxon>Euarchontoglires</taxon>
        <taxon>Primates</taxon>
        <taxon>Haplorrhini</taxon>
        <taxon>Catarrhini</taxon>
        <taxon>Cercopithecidae</taxon>
        <taxon>Cercopithecinae</taxon>
        <taxon>Cercocebus</taxon>
    </lineage>
</organism>
<evidence type="ECO:0000256" key="7">
    <source>
        <dbReference type="ARBA" id="ARBA00023136"/>
    </source>
</evidence>
<keyword evidence="4" id="KW-0964">Secreted</keyword>
<evidence type="ECO:0000256" key="3">
    <source>
        <dbReference type="ARBA" id="ARBA00022475"/>
    </source>
</evidence>
<gene>
    <name evidence="13" type="primary">IGHV7-4-1</name>
</gene>
<dbReference type="PROSITE" id="PS50835">
    <property type="entry name" value="IG_LIKE"/>
    <property type="match status" value="1"/>
</dbReference>
<dbReference type="SUPFAM" id="SSF48726">
    <property type="entry name" value="Immunoglobulin"/>
    <property type="match status" value="1"/>
</dbReference>
<comment type="subcellular location">
    <subcellularLocation>
        <location evidence="1">Cell membrane</location>
    </subcellularLocation>
    <subcellularLocation>
        <location evidence="2">Secreted</location>
    </subcellularLocation>
</comment>
<evidence type="ECO:0000256" key="11">
    <source>
        <dbReference type="SAM" id="SignalP"/>
    </source>
</evidence>
<dbReference type="AlphaFoldDB" id="A0A2K5L1V6"/>
<keyword evidence="10" id="KW-1280">Immunoglobulin</keyword>
<dbReference type="InterPro" id="IPR013106">
    <property type="entry name" value="Ig_V-set"/>
</dbReference>
<evidence type="ECO:0000256" key="6">
    <source>
        <dbReference type="ARBA" id="ARBA00023130"/>
    </source>
</evidence>
<dbReference type="Bgee" id="ENSCATG00000021142">
    <property type="expression patterns" value="Expressed in spleen and 1 other cell type or tissue"/>
</dbReference>
<dbReference type="GeneTree" id="ENSGT00940000161255"/>
<dbReference type="OMA" id="RFTFSMD"/>
<keyword evidence="11" id="KW-0732">Signal</keyword>
<evidence type="ECO:0000313" key="14">
    <source>
        <dbReference type="Proteomes" id="UP000233060"/>
    </source>
</evidence>
<dbReference type="PANTHER" id="PTHR23266">
    <property type="entry name" value="IMMUNOGLOBULIN HEAVY CHAIN"/>
    <property type="match status" value="1"/>
</dbReference>
<sequence length="154" mass="16904">MDWTWRILLLVAAATGAHAQVQLVQSGAEVKQPGASVKVSCKASGYTFTSYGMHWVRQAHGQRLEWMGWVNTNTGNPTYAQGFKERFTFSMDTSISTAYLQISSLKAEDTAVYYCARDTVWKPHPESVRNPEGGGSCAGAEAVTGTTWLHPLLM</sequence>
<keyword evidence="5" id="KW-0391">Immunity</keyword>
<dbReference type="InterPro" id="IPR003599">
    <property type="entry name" value="Ig_sub"/>
</dbReference>
<dbReference type="InterPro" id="IPR013783">
    <property type="entry name" value="Ig-like_fold"/>
</dbReference>
<evidence type="ECO:0000256" key="8">
    <source>
        <dbReference type="ARBA" id="ARBA00023319"/>
    </source>
</evidence>
<keyword evidence="3" id="KW-1003">Cell membrane</keyword>
<dbReference type="GO" id="GO:0019814">
    <property type="term" value="C:immunoglobulin complex"/>
    <property type="evidence" value="ECO:0007669"/>
    <property type="project" value="UniProtKB-KW"/>
</dbReference>
<keyword evidence="14" id="KW-1185">Reference proteome</keyword>
<evidence type="ECO:0000256" key="9">
    <source>
        <dbReference type="ARBA" id="ARBA00038737"/>
    </source>
</evidence>